<accession>A0AC34RHW4</accession>
<sequence length="279" mass="31737">MNETILDVFLVDQNLFVFAFLIIVKFDYSAESILDIVCYFVFDSRKRMSCKIVLKSELEVPKEVGSRLNAFKDVVEKIDDFNLVFTRPRWRNFALCLDVKSTTGVPFTGVWTCNFSDGTSEVVNIDHKSGPAYSSFSAPPRYGRDSLKVSSVVNITYSPITEPPNVENDSKDTTMLEDESFKDFTICVGNEAITVHKSVLAFSSPELKTMLEHCKESQDVVIEDFDFDTVKAVVNLMYTRKMDDDLSIETLLNMAKFAHKFDLIDAVSFSFKNLEIMNF</sequence>
<organism evidence="1 2">
    <name type="scientific">Panagrolaimus sp. JU765</name>
    <dbReference type="NCBI Taxonomy" id="591449"/>
    <lineage>
        <taxon>Eukaryota</taxon>
        <taxon>Metazoa</taxon>
        <taxon>Ecdysozoa</taxon>
        <taxon>Nematoda</taxon>
        <taxon>Chromadorea</taxon>
        <taxon>Rhabditida</taxon>
        <taxon>Tylenchina</taxon>
        <taxon>Panagrolaimomorpha</taxon>
        <taxon>Panagrolaimoidea</taxon>
        <taxon>Panagrolaimidae</taxon>
        <taxon>Panagrolaimus</taxon>
    </lineage>
</organism>
<name>A0AC34RHW4_9BILA</name>
<reference evidence="2" key="1">
    <citation type="submission" date="2022-11" db="UniProtKB">
        <authorList>
            <consortium name="WormBaseParasite"/>
        </authorList>
    </citation>
    <scope>IDENTIFICATION</scope>
</reference>
<evidence type="ECO:0000313" key="1">
    <source>
        <dbReference type="Proteomes" id="UP000887576"/>
    </source>
</evidence>
<dbReference type="Proteomes" id="UP000887576">
    <property type="component" value="Unplaced"/>
</dbReference>
<evidence type="ECO:0000313" key="2">
    <source>
        <dbReference type="WBParaSite" id="JU765_v2.g7069.t1"/>
    </source>
</evidence>
<protein>
    <submittedName>
        <fullName evidence="2">BTB domain-containing protein</fullName>
    </submittedName>
</protein>
<proteinExistence type="predicted"/>
<dbReference type="WBParaSite" id="JU765_v2.g7069.t1">
    <property type="protein sequence ID" value="JU765_v2.g7069.t1"/>
    <property type="gene ID" value="JU765_v2.g7069"/>
</dbReference>